<dbReference type="Proteomes" id="UP000620104">
    <property type="component" value="Unassembled WGS sequence"/>
</dbReference>
<name>A0A8H3TYQ1_9TREE</name>
<proteinExistence type="predicted"/>
<dbReference type="InterPro" id="IPR036291">
    <property type="entry name" value="NAD(P)-bd_dom_sf"/>
</dbReference>
<reference evidence="2" key="1">
    <citation type="submission" date="2020-07" db="EMBL/GenBank/DDBJ databases">
        <title>Draft Genome Sequence of a Deep-Sea Yeast, Naganishia (Cryptococcus) liquefaciens strain N6.</title>
        <authorList>
            <person name="Han Y.W."/>
            <person name="Kajitani R."/>
            <person name="Morimoto H."/>
            <person name="Parhat M."/>
            <person name="Tsubouchi H."/>
            <person name="Bakenova O."/>
            <person name="Ogata M."/>
            <person name="Argunhan B."/>
            <person name="Aoki R."/>
            <person name="Kajiwara S."/>
            <person name="Itoh T."/>
            <person name="Iwasaki H."/>
        </authorList>
    </citation>
    <scope>NUCLEOTIDE SEQUENCE</scope>
    <source>
        <strain evidence="2">N6</strain>
    </source>
</reference>
<gene>
    <name evidence="2" type="ORF">NliqN6_5951</name>
</gene>
<evidence type="ECO:0000259" key="1">
    <source>
        <dbReference type="Pfam" id="PF05368"/>
    </source>
</evidence>
<evidence type="ECO:0000313" key="2">
    <source>
        <dbReference type="EMBL" id="GHJ89549.1"/>
    </source>
</evidence>
<dbReference type="OrthoDB" id="5356836at2759"/>
<evidence type="ECO:0000313" key="3">
    <source>
        <dbReference type="Proteomes" id="UP000620104"/>
    </source>
</evidence>
<feature type="domain" description="NmrA-like" evidence="1">
    <location>
        <begin position="51"/>
        <end position="184"/>
    </location>
</feature>
<dbReference type="Gene3D" id="3.40.50.720">
    <property type="entry name" value="NAD(P)-binding Rossmann-like Domain"/>
    <property type="match status" value="1"/>
</dbReference>
<comment type="caution">
    <text evidence="2">The sequence shown here is derived from an EMBL/GenBank/DDBJ whole genome shotgun (WGS) entry which is preliminary data.</text>
</comment>
<dbReference type="SUPFAM" id="SSF51735">
    <property type="entry name" value="NAD(P)-binding Rossmann-fold domains"/>
    <property type="match status" value="1"/>
</dbReference>
<organism evidence="2 3">
    <name type="scientific">Naganishia liquefaciens</name>
    <dbReference type="NCBI Taxonomy" id="104408"/>
    <lineage>
        <taxon>Eukaryota</taxon>
        <taxon>Fungi</taxon>
        <taxon>Dikarya</taxon>
        <taxon>Basidiomycota</taxon>
        <taxon>Agaricomycotina</taxon>
        <taxon>Tremellomycetes</taxon>
        <taxon>Filobasidiales</taxon>
        <taxon>Filobasidiaceae</taxon>
        <taxon>Naganishia</taxon>
    </lineage>
</organism>
<protein>
    <recommendedName>
        <fullName evidence="1">NmrA-like domain-containing protein</fullName>
    </recommendedName>
</protein>
<dbReference type="AlphaFoldDB" id="A0A8H3TYQ1"/>
<dbReference type="InterPro" id="IPR008030">
    <property type="entry name" value="NmrA-like"/>
</dbReference>
<sequence>MTNSDYEDQSPEFEHEYSQGKNQFDAATAAGNDKVDNLEVKACVTAYGRSLASSIKIFDIQPGAYFTNYTLQSPSRPSPQRIHLRPCYVEDDYGKYVVGPLEYALGGEREERWKEMRTVHAAMGYITPDEMCQAFSQVSGKKVTYIAIPDPQLHAIVQSFAGSRAAGRVIEMYRGIREVGYYGGDDLKPNNAHLAKPADTFWQTLKARPEVIKKIFEGEA</sequence>
<dbReference type="Pfam" id="PF05368">
    <property type="entry name" value="NmrA"/>
    <property type="match status" value="1"/>
</dbReference>
<keyword evidence="3" id="KW-1185">Reference proteome</keyword>
<accession>A0A8H3TYQ1</accession>
<dbReference type="EMBL" id="BLZA01000046">
    <property type="protein sequence ID" value="GHJ89549.1"/>
    <property type="molecule type" value="Genomic_DNA"/>
</dbReference>